<gene>
    <name evidence="1" type="ORF">GRI47_00790</name>
</gene>
<reference evidence="1 2" key="1">
    <citation type="submission" date="2019-12" db="EMBL/GenBank/DDBJ databases">
        <title>Genomic-based taxomic classification of the family Erythrobacteraceae.</title>
        <authorList>
            <person name="Xu L."/>
        </authorList>
    </citation>
    <scope>NUCLEOTIDE SEQUENCE [LARGE SCALE GENOMIC DNA]</scope>
    <source>
        <strain evidence="1 2">JCM 17468</strain>
    </source>
</reference>
<dbReference type="EMBL" id="WTYD01000001">
    <property type="protein sequence ID" value="MXO52543.1"/>
    <property type="molecule type" value="Genomic_DNA"/>
</dbReference>
<dbReference type="Gene3D" id="3.40.50.2000">
    <property type="entry name" value="Glycogen Phosphorylase B"/>
    <property type="match status" value="1"/>
</dbReference>
<dbReference type="PANTHER" id="PTHR21015">
    <property type="entry name" value="UDP-N-ACETYLGLUCOSAMINE--N-ACETYLMURAMYL-(PENTAPEPTIDE) PYROPHOSPHORYL-UNDECAPRENOL N-ACETYLGLUCOSAMINE TRANSFERASE 1"/>
    <property type="match status" value="1"/>
</dbReference>
<evidence type="ECO:0008006" key="3">
    <source>
        <dbReference type="Google" id="ProtNLM"/>
    </source>
</evidence>
<dbReference type="OrthoDB" id="9809594at2"/>
<keyword evidence="2" id="KW-1185">Reference proteome</keyword>
<protein>
    <recommendedName>
        <fullName evidence="3">Glycosyl transferase family 28 C-terminal domain-containing protein</fullName>
    </recommendedName>
</protein>
<dbReference type="AlphaFoldDB" id="A0A844Y5G5"/>
<evidence type="ECO:0000313" key="1">
    <source>
        <dbReference type="EMBL" id="MXO52543.1"/>
    </source>
</evidence>
<dbReference type="GO" id="GO:0016757">
    <property type="term" value="F:glycosyltransferase activity"/>
    <property type="evidence" value="ECO:0007669"/>
    <property type="project" value="TreeGrafter"/>
</dbReference>
<dbReference type="Proteomes" id="UP000430272">
    <property type="component" value="Unassembled WGS sequence"/>
</dbReference>
<name>A0A844Y5G5_9SPHN</name>
<sequence>MTRAQPIGYFVHHQGRGHAERAASIANELAAKRPVTLFCAREDIFPALAPGVEVIAIPSLFEPTGREPAALQSFAMPDTTHCAPLGWDTIREAMATITAWFARANPALFVTDVSAELGQLARLCSVPHIAVMQHGARNDPGHMAAYDSAVGLLAPYAQALEQADRPYHLRKKTHYASGVGIDCRAAPSRMAARAELGIAEDAEIVLVVAGGGGEGTPSAPITLGARAEPNVRWITIGTVRSEWHETPPGNLEHRGWVDNPQTWIAAADRVVSSCGNTTAHMVLAAGRPWIVVPEWRYFDEQLCKAEVLDREGLAAVSRQWPSHAEGWAGLRRAAGLIECERQRAIIDHDAATKAAHWLDELAVRLWQSDGEKPAVEIVAEIIA</sequence>
<dbReference type="RefSeq" id="WP_160659518.1">
    <property type="nucleotide sequence ID" value="NZ_BAABDV010000001.1"/>
</dbReference>
<evidence type="ECO:0000313" key="2">
    <source>
        <dbReference type="Proteomes" id="UP000430272"/>
    </source>
</evidence>
<dbReference type="SUPFAM" id="SSF53756">
    <property type="entry name" value="UDP-Glycosyltransferase/glycogen phosphorylase"/>
    <property type="match status" value="1"/>
</dbReference>
<accession>A0A844Y5G5</accession>
<proteinExistence type="predicted"/>
<dbReference type="PANTHER" id="PTHR21015:SF22">
    <property type="entry name" value="GLYCOSYLTRANSFERASE"/>
    <property type="match status" value="1"/>
</dbReference>
<comment type="caution">
    <text evidence="1">The sequence shown here is derived from an EMBL/GenBank/DDBJ whole genome shotgun (WGS) entry which is preliminary data.</text>
</comment>
<organism evidence="1 2">
    <name type="scientific">Qipengyuania pelagi</name>
    <dbReference type="NCBI Taxonomy" id="994320"/>
    <lineage>
        <taxon>Bacteria</taxon>
        <taxon>Pseudomonadati</taxon>
        <taxon>Pseudomonadota</taxon>
        <taxon>Alphaproteobacteria</taxon>
        <taxon>Sphingomonadales</taxon>
        <taxon>Erythrobacteraceae</taxon>
        <taxon>Qipengyuania</taxon>
    </lineage>
</organism>